<dbReference type="EMBL" id="OB794955">
    <property type="protein sequence ID" value="CAD7431417.1"/>
    <property type="molecule type" value="Genomic_DNA"/>
</dbReference>
<evidence type="ECO:0000313" key="2">
    <source>
        <dbReference type="EMBL" id="CAD7431417.1"/>
    </source>
</evidence>
<evidence type="ECO:0000256" key="1">
    <source>
        <dbReference type="SAM" id="MobiDB-lite"/>
    </source>
</evidence>
<organism evidence="2">
    <name type="scientific">Timema monikensis</name>
    <dbReference type="NCBI Taxonomy" id="170555"/>
    <lineage>
        <taxon>Eukaryota</taxon>
        <taxon>Metazoa</taxon>
        <taxon>Ecdysozoa</taxon>
        <taxon>Arthropoda</taxon>
        <taxon>Hexapoda</taxon>
        <taxon>Insecta</taxon>
        <taxon>Pterygota</taxon>
        <taxon>Neoptera</taxon>
        <taxon>Polyneoptera</taxon>
        <taxon>Phasmatodea</taxon>
        <taxon>Timematodea</taxon>
        <taxon>Timematoidea</taxon>
        <taxon>Timematidae</taxon>
        <taxon>Timema</taxon>
    </lineage>
</organism>
<name>A0A7R9EEB8_9NEOP</name>
<gene>
    <name evidence="2" type="ORF">TMSB3V08_LOCUS8151</name>
</gene>
<accession>A0A7R9EEB8</accession>
<feature type="region of interest" description="Disordered" evidence="1">
    <location>
        <begin position="1"/>
        <end position="27"/>
    </location>
</feature>
<proteinExistence type="predicted"/>
<sequence>MFSKSPGTKSTRPVLPPEGGIRPPSPDIRCSNSVGSVARSKQTLRPAQWHHLASITWIEGTRYRRLTTTSVSRVRCLKDATARRDTVTVLNQDCEEAPTVSVIYLFLLAWKDTWVSCEATPRLSCSRPPSHKIRFRLALDRYQASSHKDLWNVRSKFESQLGYPIGKREEKVYVKRKCIRIYRQGKCKTILEQTLSRLDRDSNLALSVIDTLVYCDFDASDHVVIEYEFKLRYPKETDLDTINVTEPRTDFLAPLSKNLWYRQPDRHREGIAKTTFSDSGDHGTSTFIKYFLYIYGSKKIMSLKCIRGLLYERGQVLLDAKCPSEFCQFWTPTALTLHHPSYISIAHGSFEKV</sequence>
<dbReference type="AlphaFoldDB" id="A0A7R9EEB8"/>
<reference evidence="2" key="1">
    <citation type="submission" date="2020-11" db="EMBL/GenBank/DDBJ databases">
        <authorList>
            <person name="Tran Van P."/>
        </authorList>
    </citation>
    <scope>NUCLEOTIDE SEQUENCE</scope>
</reference>
<protein>
    <submittedName>
        <fullName evidence="2">Uncharacterized protein</fullName>
    </submittedName>
</protein>
<feature type="compositionally biased region" description="Polar residues" evidence="1">
    <location>
        <begin position="1"/>
        <end position="11"/>
    </location>
</feature>